<dbReference type="PANTHER" id="PTHR43790">
    <property type="entry name" value="CARBOHYDRATE TRANSPORT ATP-BINDING PROTEIN MG119-RELATED"/>
    <property type="match status" value="1"/>
</dbReference>
<evidence type="ECO:0000313" key="11">
    <source>
        <dbReference type="EMBL" id="XDS48989.1"/>
    </source>
</evidence>
<dbReference type="Gene3D" id="3.40.50.300">
    <property type="entry name" value="P-loop containing nucleotide triphosphate hydrolases"/>
    <property type="match status" value="2"/>
</dbReference>
<dbReference type="AlphaFoldDB" id="A0AB39UB91"/>
<feature type="domain" description="ABC transporter" evidence="9">
    <location>
        <begin position="9"/>
        <end position="247"/>
    </location>
</feature>
<dbReference type="InterPro" id="IPR027417">
    <property type="entry name" value="P-loop_NTPase"/>
</dbReference>
<proteinExistence type="predicted"/>
<dbReference type="PROSITE" id="PS00211">
    <property type="entry name" value="ABC_TRANSPORTER_1"/>
    <property type="match status" value="1"/>
</dbReference>
<dbReference type="InterPro" id="IPR003593">
    <property type="entry name" value="AAA+_ATPase"/>
</dbReference>
<protein>
    <submittedName>
        <fullName evidence="10">Sugar ABC transporter ATP-binding protein</fullName>
    </submittedName>
</protein>
<evidence type="ECO:0000256" key="6">
    <source>
        <dbReference type="ARBA" id="ARBA00022840"/>
    </source>
</evidence>
<dbReference type="CDD" id="cd03216">
    <property type="entry name" value="ABC_Carb_Monos_I"/>
    <property type="match status" value="1"/>
</dbReference>
<accession>A0AB39UB91</accession>
<keyword evidence="4" id="KW-0677">Repeat</keyword>
<keyword evidence="8" id="KW-0472">Membrane</keyword>
<reference evidence="10" key="1">
    <citation type="submission" date="2023-07" db="EMBL/GenBank/DDBJ databases">
        <title>Bifidobacterium aquikefiriaerophilum sp. nov. and Bifidobacterium eccum sp. nov., isolated from water kefir.</title>
        <authorList>
            <person name="Breselge S."/>
            <person name="Bellassi P."/>
            <person name="Barcenilla C."/>
            <person name="Alvarez-Ordonez A."/>
            <person name="Morelli L."/>
            <person name="Cotter P.D."/>
        </authorList>
    </citation>
    <scope>NUCLEOTIDE SEQUENCE</scope>
    <source>
        <strain evidence="12">WK012_4_13</strain>
        <strain evidence="11">WK013_4_14</strain>
        <strain evidence="10">WK048_4_13</strain>
    </source>
</reference>
<keyword evidence="3" id="KW-0762">Sugar transport</keyword>
<evidence type="ECO:0000259" key="9">
    <source>
        <dbReference type="PROSITE" id="PS50893"/>
    </source>
</evidence>
<dbReference type="GO" id="GO:0016887">
    <property type="term" value="F:ATP hydrolysis activity"/>
    <property type="evidence" value="ECO:0007669"/>
    <property type="project" value="InterPro"/>
</dbReference>
<sequence length="530" mass="58784">MADEHDVILEMRHIVKRFGPVTALNDVSISVRQGQIFSLCGENGAGKSTLMNVLSGVYPYGSYEGDLIYNGETCKFKTIHDSEQQGIVIIHQEFTLVPYMTIADNIFMGSHIRKGLSVDYDEQRRRTAEVLALVGLYESPDTLISNLGVGKQQLVEIAKALTKDVKLLILDEPTAALNDEDSSHLLRIIDDLRKTKGVTAIIISHKLNEIEESADAVQVIRDGKTVSHVDIDSKHALDVDALIRDMVGRPLTNRYPEHVSHIGKELFRVEDWKLYHPIDESRMIVKGVSFNVHAGEIVGLAGLIGAGRTETLMSVFGHQYGVKASGRLFIENNEVRFPTVRSAIEQGVVYATEDRKKFGLNLLKSIRENISLASLLNISLHGVINLGEELDMAERFRNELKLKASSIEMESGNLSGGNQQKVVLAKWMAANPRVLILDEPTRGIDVGAKYDIYEIINHLADSGKAVIVISSELPELLGICDRIYTMNAGKITACVDRKDSSQETLMHYMIMDDSNDPNLLARQALALNQQ</sequence>
<dbReference type="RefSeq" id="WP_369341186.1">
    <property type="nucleotide sequence ID" value="NZ_CP129675.1"/>
</dbReference>
<keyword evidence="6 10" id="KW-0067">ATP-binding</keyword>
<dbReference type="EMBL" id="CP129682">
    <property type="protein sequence ID" value="XDS48989.1"/>
    <property type="molecule type" value="Genomic_DNA"/>
</dbReference>
<dbReference type="CDD" id="cd03215">
    <property type="entry name" value="ABC_Carb_Monos_II"/>
    <property type="match status" value="1"/>
</dbReference>
<evidence type="ECO:0000256" key="1">
    <source>
        <dbReference type="ARBA" id="ARBA00022448"/>
    </source>
</evidence>
<dbReference type="GO" id="GO:0005524">
    <property type="term" value="F:ATP binding"/>
    <property type="evidence" value="ECO:0007669"/>
    <property type="project" value="UniProtKB-KW"/>
</dbReference>
<evidence type="ECO:0000256" key="4">
    <source>
        <dbReference type="ARBA" id="ARBA00022737"/>
    </source>
</evidence>
<evidence type="ECO:0000256" key="2">
    <source>
        <dbReference type="ARBA" id="ARBA00022475"/>
    </source>
</evidence>
<evidence type="ECO:0000256" key="5">
    <source>
        <dbReference type="ARBA" id="ARBA00022741"/>
    </source>
</evidence>
<keyword evidence="2" id="KW-1003">Cell membrane</keyword>
<evidence type="ECO:0000313" key="12">
    <source>
        <dbReference type="EMBL" id="XDS50213.1"/>
    </source>
</evidence>
<dbReference type="PANTHER" id="PTHR43790:SF1">
    <property type="entry name" value="XYLOSE IMPORT ATP-BINDING PROTEIN XYLG"/>
    <property type="match status" value="1"/>
</dbReference>
<dbReference type="SMART" id="SM00382">
    <property type="entry name" value="AAA"/>
    <property type="match status" value="2"/>
</dbReference>
<gene>
    <name evidence="10" type="primary">gguA</name>
    <name evidence="12" type="ORF">QN062_07390</name>
    <name evidence="11" type="ORF">QN216_01585</name>
    <name evidence="10" type="ORF">QN217_08870</name>
</gene>
<dbReference type="PROSITE" id="PS50893">
    <property type="entry name" value="ABC_TRANSPORTER_2"/>
    <property type="match status" value="2"/>
</dbReference>
<evidence type="ECO:0000256" key="8">
    <source>
        <dbReference type="ARBA" id="ARBA00023136"/>
    </source>
</evidence>
<dbReference type="SUPFAM" id="SSF52540">
    <property type="entry name" value="P-loop containing nucleoside triphosphate hydrolases"/>
    <property type="match status" value="2"/>
</dbReference>
<dbReference type="InterPro" id="IPR050107">
    <property type="entry name" value="ABC_carbohydrate_import_ATPase"/>
</dbReference>
<dbReference type="InterPro" id="IPR017871">
    <property type="entry name" value="ABC_transporter-like_CS"/>
</dbReference>
<feature type="domain" description="ABC transporter" evidence="9">
    <location>
        <begin position="267"/>
        <end position="513"/>
    </location>
</feature>
<evidence type="ECO:0000313" key="10">
    <source>
        <dbReference type="EMBL" id="XDS46231.1"/>
    </source>
</evidence>
<name>A0AB39UB91_9BIFI</name>
<organism evidence="10">
    <name type="scientific">Bifidobacterium fermentum</name>
    <dbReference type="NCBI Taxonomy" id="3059035"/>
    <lineage>
        <taxon>Bacteria</taxon>
        <taxon>Bacillati</taxon>
        <taxon>Actinomycetota</taxon>
        <taxon>Actinomycetes</taxon>
        <taxon>Bifidobacteriales</taxon>
        <taxon>Bifidobacteriaceae</taxon>
        <taxon>Bifidobacterium</taxon>
    </lineage>
</organism>
<dbReference type="KEGG" id="bfk:QN062_07390"/>
<evidence type="ECO:0000256" key="7">
    <source>
        <dbReference type="ARBA" id="ARBA00022967"/>
    </source>
</evidence>
<dbReference type="Pfam" id="PF00005">
    <property type="entry name" value="ABC_tran"/>
    <property type="match status" value="2"/>
</dbReference>
<evidence type="ECO:0000256" key="3">
    <source>
        <dbReference type="ARBA" id="ARBA00022597"/>
    </source>
</evidence>
<dbReference type="InterPro" id="IPR003439">
    <property type="entry name" value="ABC_transporter-like_ATP-bd"/>
</dbReference>
<dbReference type="EMBL" id="CP129683">
    <property type="protein sequence ID" value="XDS50213.1"/>
    <property type="molecule type" value="Genomic_DNA"/>
</dbReference>
<keyword evidence="5" id="KW-0547">Nucleotide-binding</keyword>
<keyword evidence="1" id="KW-0813">Transport</keyword>
<dbReference type="EMBL" id="CP129675">
    <property type="protein sequence ID" value="XDS46231.1"/>
    <property type="molecule type" value="Genomic_DNA"/>
</dbReference>
<keyword evidence="7" id="KW-1278">Translocase</keyword>